<dbReference type="PANTHER" id="PTHR31321:SF73">
    <property type="entry name" value="PECTINESTERASE 14-RELATED"/>
    <property type="match status" value="1"/>
</dbReference>
<dbReference type="EC" id="3.1.1.11" evidence="4 15"/>
<protein>
    <recommendedName>
        <fullName evidence="4 15">Pectinesterase</fullName>
        <ecNumber evidence="4 15">3.1.1.11</ecNumber>
    </recommendedName>
</protein>
<sequence>MVMAHHMQFSVQQSASSIFHYFDHRAVVVTIGKNTNSTQQQSTEGNGSERKMRLVGRRRTGSTVRAAAKPLVVLWAASAICSALVAVLLASRSFYLQLQQQQQQQQPDSDTSTGAAEEGRHHHRRRACDDHARWVAKMASLHNASLVLTVDRRGCANFTSLQEAVDAVPDRAAARTLIAVDAGVYAEKVVVRSAKTGVTVQGRGNLATTVAWNGTANSSGGTFASATFAVLADGFVAYNLSVQNTARPADPGDAGGQAVALRVSGDQAAFYWCGFYGSQDTLLDERGRHLFRECYVEGSIDFIFGDARSLYLGCTISSVAAAGGGAGAVTGSVTAHGRASPADRTGFAFVRCSVVGTGQVWLGRPWGAYATVVFARTYLAGVVAPGGWNDWNDPARQRTVFFGEYDCTGPGASGGGAAQRVAYARQLDERQAAPFMDASYIDGSQWVVPPLLPTEQGDDGIISAEYGAKTMAGSSM</sequence>
<keyword evidence="17" id="KW-0812">Transmembrane</keyword>
<dbReference type="InterPro" id="IPR033131">
    <property type="entry name" value="Pectinesterase_Asp_AS"/>
</dbReference>
<evidence type="ECO:0000256" key="16">
    <source>
        <dbReference type="SAM" id="MobiDB-lite"/>
    </source>
</evidence>
<keyword evidence="9 15" id="KW-0063">Aspartyl esterase</keyword>
<keyword evidence="6" id="KW-0964">Secreted</keyword>
<evidence type="ECO:0000256" key="10">
    <source>
        <dbReference type="ARBA" id="ARBA00023180"/>
    </source>
</evidence>
<dbReference type="InterPro" id="IPR011050">
    <property type="entry name" value="Pectin_lyase_fold/virulence"/>
</dbReference>
<evidence type="ECO:0000256" key="8">
    <source>
        <dbReference type="ARBA" id="ARBA00022801"/>
    </source>
</evidence>
<keyword evidence="5" id="KW-0134">Cell wall</keyword>
<dbReference type="AlphaFoldDB" id="A0A8T0W828"/>
<keyword evidence="7" id="KW-0732">Signal</keyword>
<evidence type="ECO:0000256" key="2">
    <source>
        <dbReference type="ARBA" id="ARBA00005184"/>
    </source>
</evidence>
<evidence type="ECO:0000256" key="14">
    <source>
        <dbReference type="PROSITE-ProRule" id="PRU10040"/>
    </source>
</evidence>
<dbReference type="PANTHER" id="PTHR31321">
    <property type="entry name" value="ACYL-COA THIOESTER HYDROLASE YBHC-RELATED"/>
    <property type="match status" value="1"/>
</dbReference>
<comment type="caution">
    <text evidence="19">The sequence shown here is derived from an EMBL/GenBank/DDBJ whole genome shotgun (WGS) entry which is preliminary data.</text>
</comment>
<evidence type="ECO:0000313" key="19">
    <source>
        <dbReference type="EMBL" id="KAG2642026.1"/>
    </source>
</evidence>
<dbReference type="FunFam" id="2.160.20.10:FF:000033">
    <property type="entry name" value="Pectinesterase"/>
    <property type="match status" value="1"/>
</dbReference>
<dbReference type="GO" id="GO:0030599">
    <property type="term" value="F:pectinesterase activity"/>
    <property type="evidence" value="ECO:0007669"/>
    <property type="project" value="UniProtKB-UniRule"/>
</dbReference>
<keyword evidence="17" id="KW-0472">Membrane</keyword>
<dbReference type="Gene3D" id="2.160.20.10">
    <property type="entry name" value="Single-stranded right-handed beta-helix, Pectin lyase-like"/>
    <property type="match status" value="1"/>
</dbReference>
<comment type="function">
    <text evidence="13">Acts in the modification of cell walls via demethylesterification of cell wall pectin.</text>
</comment>
<evidence type="ECO:0000256" key="7">
    <source>
        <dbReference type="ARBA" id="ARBA00022729"/>
    </source>
</evidence>
<feature type="region of interest" description="Disordered" evidence="16">
    <location>
        <begin position="102"/>
        <end position="126"/>
    </location>
</feature>
<keyword evidence="20" id="KW-1185">Reference proteome</keyword>
<organism evidence="19 20">
    <name type="scientific">Panicum virgatum</name>
    <name type="common">Blackwell switchgrass</name>
    <dbReference type="NCBI Taxonomy" id="38727"/>
    <lineage>
        <taxon>Eukaryota</taxon>
        <taxon>Viridiplantae</taxon>
        <taxon>Streptophyta</taxon>
        <taxon>Embryophyta</taxon>
        <taxon>Tracheophyta</taxon>
        <taxon>Spermatophyta</taxon>
        <taxon>Magnoliopsida</taxon>
        <taxon>Liliopsida</taxon>
        <taxon>Poales</taxon>
        <taxon>Poaceae</taxon>
        <taxon>PACMAD clade</taxon>
        <taxon>Panicoideae</taxon>
        <taxon>Panicodae</taxon>
        <taxon>Paniceae</taxon>
        <taxon>Panicinae</taxon>
        <taxon>Panicum</taxon>
        <taxon>Panicum sect. Hiantes</taxon>
    </lineage>
</organism>
<dbReference type="EMBL" id="CM029039">
    <property type="protein sequence ID" value="KAG2642026.1"/>
    <property type="molecule type" value="Genomic_DNA"/>
</dbReference>
<evidence type="ECO:0000256" key="3">
    <source>
        <dbReference type="ARBA" id="ARBA00008891"/>
    </source>
</evidence>
<evidence type="ECO:0000256" key="12">
    <source>
        <dbReference type="ARBA" id="ARBA00047928"/>
    </source>
</evidence>
<feature type="region of interest" description="Disordered" evidence="16">
    <location>
        <begin position="34"/>
        <end position="58"/>
    </location>
</feature>
<dbReference type="InterPro" id="IPR012334">
    <property type="entry name" value="Pectin_lyas_fold"/>
</dbReference>
<keyword evidence="17" id="KW-1133">Transmembrane helix</keyword>
<feature type="transmembrane region" description="Helical" evidence="17">
    <location>
        <begin position="72"/>
        <end position="95"/>
    </location>
</feature>
<comment type="subcellular location">
    <subcellularLocation>
        <location evidence="1">Secreted</location>
        <location evidence="1">Cell wall</location>
    </subcellularLocation>
</comment>
<keyword evidence="11" id="KW-0961">Cell wall biogenesis/degradation</keyword>
<feature type="compositionally biased region" description="Polar residues" evidence="16">
    <location>
        <begin position="34"/>
        <end position="46"/>
    </location>
</feature>
<dbReference type="OrthoDB" id="2019149at2759"/>
<keyword evidence="8 15" id="KW-0378">Hydrolase</keyword>
<dbReference type="InterPro" id="IPR000070">
    <property type="entry name" value="Pectinesterase_cat"/>
</dbReference>
<feature type="domain" description="Pectinesterase catalytic" evidence="18">
    <location>
        <begin position="149"/>
        <end position="443"/>
    </location>
</feature>
<evidence type="ECO:0000256" key="5">
    <source>
        <dbReference type="ARBA" id="ARBA00022512"/>
    </source>
</evidence>
<evidence type="ECO:0000256" key="13">
    <source>
        <dbReference type="ARBA" id="ARBA00057335"/>
    </source>
</evidence>
<accession>A0A8T0W828</accession>
<evidence type="ECO:0000256" key="4">
    <source>
        <dbReference type="ARBA" id="ARBA00013229"/>
    </source>
</evidence>
<evidence type="ECO:0000256" key="6">
    <source>
        <dbReference type="ARBA" id="ARBA00022525"/>
    </source>
</evidence>
<evidence type="ECO:0000313" key="20">
    <source>
        <dbReference type="Proteomes" id="UP000823388"/>
    </source>
</evidence>
<dbReference type="Proteomes" id="UP000823388">
    <property type="component" value="Chromosome 2K"/>
</dbReference>
<dbReference type="GO" id="GO:0042545">
    <property type="term" value="P:cell wall modification"/>
    <property type="evidence" value="ECO:0007669"/>
    <property type="project" value="UniProtKB-UniRule"/>
</dbReference>
<dbReference type="GO" id="GO:0045490">
    <property type="term" value="P:pectin catabolic process"/>
    <property type="evidence" value="ECO:0007669"/>
    <property type="project" value="UniProtKB-UniRule"/>
</dbReference>
<evidence type="ECO:0000256" key="1">
    <source>
        <dbReference type="ARBA" id="ARBA00004191"/>
    </source>
</evidence>
<feature type="active site" evidence="14">
    <location>
        <position position="301"/>
    </location>
</feature>
<gene>
    <name evidence="19" type="ORF">PVAP13_2KG265700</name>
</gene>
<dbReference type="SUPFAM" id="SSF51126">
    <property type="entry name" value="Pectin lyase-like"/>
    <property type="match status" value="1"/>
</dbReference>
<evidence type="ECO:0000259" key="18">
    <source>
        <dbReference type="Pfam" id="PF01095"/>
    </source>
</evidence>
<dbReference type="PROSITE" id="PS00503">
    <property type="entry name" value="PECTINESTERASE_2"/>
    <property type="match status" value="1"/>
</dbReference>
<dbReference type="Pfam" id="PF01095">
    <property type="entry name" value="Pectinesterase"/>
    <property type="match status" value="1"/>
</dbReference>
<keyword evidence="10" id="KW-0325">Glycoprotein</keyword>
<comment type="similarity">
    <text evidence="3">Belongs to the pectinesterase family.</text>
</comment>
<reference evidence="19" key="1">
    <citation type="submission" date="2020-05" db="EMBL/GenBank/DDBJ databases">
        <title>WGS assembly of Panicum virgatum.</title>
        <authorList>
            <person name="Lovell J.T."/>
            <person name="Jenkins J."/>
            <person name="Shu S."/>
            <person name="Juenger T.E."/>
            <person name="Schmutz J."/>
        </authorList>
    </citation>
    <scope>NUCLEOTIDE SEQUENCE</scope>
    <source>
        <strain evidence="19">AP13</strain>
    </source>
</reference>
<proteinExistence type="inferred from homology"/>
<evidence type="ECO:0000256" key="15">
    <source>
        <dbReference type="RuleBase" id="RU000589"/>
    </source>
</evidence>
<comment type="catalytic activity">
    <reaction evidence="12 15">
        <text>[(1-&gt;4)-alpha-D-galacturonosyl methyl ester](n) + n H2O = [(1-&gt;4)-alpha-D-galacturonosyl](n) + n methanol + n H(+)</text>
        <dbReference type="Rhea" id="RHEA:22380"/>
        <dbReference type="Rhea" id="RHEA-COMP:14570"/>
        <dbReference type="Rhea" id="RHEA-COMP:14573"/>
        <dbReference type="ChEBI" id="CHEBI:15377"/>
        <dbReference type="ChEBI" id="CHEBI:15378"/>
        <dbReference type="ChEBI" id="CHEBI:17790"/>
        <dbReference type="ChEBI" id="CHEBI:140522"/>
        <dbReference type="ChEBI" id="CHEBI:140523"/>
        <dbReference type="EC" id="3.1.1.11"/>
    </reaction>
</comment>
<evidence type="ECO:0000256" key="11">
    <source>
        <dbReference type="ARBA" id="ARBA00023316"/>
    </source>
</evidence>
<evidence type="ECO:0000256" key="17">
    <source>
        <dbReference type="SAM" id="Phobius"/>
    </source>
</evidence>
<evidence type="ECO:0000256" key="9">
    <source>
        <dbReference type="ARBA" id="ARBA00023085"/>
    </source>
</evidence>
<name>A0A8T0W828_PANVG</name>
<comment type="pathway">
    <text evidence="2 15">Glycan metabolism; pectin degradation; 2-dehydro-3-deoxy-D-gluconate from pectin: step 1/5.</text>
</comment>